<keyword evidence="2" id="KW-1185">Reference proteome</keyword>
<gene>
    <name evidence="1" type="ORF">FAZ19_23315</name>
</gene>
<dbReference type="Pfam" id="PF10884">
    <property type="entry name" value="DUF2683"/>
    <property type="match status" value="1"/>
</dbReference>
<sequence length="89" mass="10171">MKAITIHPESIEQLKTVKAVLKALKVPFEPQSVSLPDHVTKSIHKGLDQHNRGESISLKAFKPFGCRHILVPLVKAIRLFTWLIFFWKS</sequence>
<dbReference type="RefSeq" id="WP_136823191.1">
    <property type="nucleotide sequence ID" value="NZ_BMJX01000014.1"/>
</dbReference>
<protein>
    <submittedName>
        <fullName evidence="1">Uncharacterized protein</fullName>
    </submittedName>
</protein>
<reference evidence="1 2" key="1">
    <citation type="submission" date="2019-04" db="EMBL/GenBank/DDBJ databases">
        <title>Sphingobacterium olei sp. nov., isolated from oil-contaminated soil.</title>
        <authorList>
            <person name="Liu B."/>
        </authorList>
    </citation>
    <scope>NUCLEOTIDE SEQUENCE [LARGE SCALE GENOMIC DNA]</scope>
    <source>
        <strain evidence="1 2">Y3L14</strain>
    </source>
</reference>
<dbReference type="Proteomes" id="UP000309872">
    <property type="component" value="Unassembled WGS sequence"/>
</dbReference>
<dbReference type="AlphaFoldDB" id="A0A4U0GMZ0"/>
<proteinExistence type="predicted"/>
<organism evidence="1 2">
    <name type="scientific">Sphingobacterium alkalisoli</name>
    <dbReference type="NCBI Taxonomy" id="1874115"/>
    <lineage>
        <taxon>Bacteria</taxon>
        <taxon>Pseudomonadati</taxon>
        <taxon>Bacteroidota</taxon>
        <taxon>Sphingobacteriia</taxon>
        <taxon>Sphingobacteriales</taxon>
        <taxon>Sphingobacteriaceae</taxon>
        <taxon>Sphingobacterium</taxon>
    </lineage>
</organism>
<dbReference type="OrthoDB" id="827255at2"/>
<accession>A0A4U0GMZ0</accession>
<comment type="caution">
    <text evidence="1">The sequence shown here is derived from an EMBL/GenBank/DDBJ whole genome shotgun (WGS) entry which is preliminary data.</text>
</comment>
<dbReference type="InterPro" id="IPR020271">
    <property type="entry name" value="Uncharacterised_MJ1172"/>
</dbReference>
<dbReference type="EMBL" id="SUKA01000013">
    <property type="protein sequence ID" value="TJY60077.1"/>
    <property type="molecule type" value="Genomic_DNA"/>
</dbReference>
<evidence type="ECO:0000313" key="2">
    <source>
        <dbReference type="Proteomes" id="UP000309872"/>
    </source>
</evidence>
<evidence type="ECO:0000313" key="1">
    <source>
        <dbReference type="EMBL" id="TJY60077.1"/>
    </source>
</evidence>
<name>A0A4U0GMZ0_9SPHI</name>